<gene>
    <name evidence="1" type="ORF">JVT61DRAFT_12662</name>
</gene>
<dbReference type="AlphaFoldDB" id="A0A8I2YW04"/>
<protein>
    <submittedName>
        <fullName evidence="1">Uncharacterized protein</fullName>
    </submittedName>
</protein>
<sequence>MKLSKVPTDTYYNMLSSLARRLTASRSVPQVLRSLSTSVSQSSIEERIVAKLTERFSPSELAVQDISGQGVSNEHSHLCANLCA</sequence>
<dbReference type="SUPFAM" id="SSF82657">
    <property type="entry name" value="BolA-like"/>
    <property type="match status" value="1"/>
</dbReference>
<dbReference type="OrthoDB" id="203381at2759"/>
<evidence type="ECO:0000313" key="1">
    <source>
        <dbReference type="EMBL" id="KAG6378407.1"/>
    </source>
</evidence>
<proteinExistence type="predicted"/>
<keyword evidence="2" id="KW-1185">Reference proteome</keyword>
<reference evidence="1" key="1">
    <citation type="submission" date="2021-03" db="EMBL/GenBank/DDBJ databases">
        <title>Evolutionary innovations through gain and loss of genes in the ectomycorrhizal Boletales.</title>
        <authorList>
            <person name="Wu G."/>
            <person name="Miyauchi S."/>
            <person name="Morin E."/>
            <person name="Yang Z.-L."/>
            <person name="Xu J."/>
            <person name="Martin F.M."/>
        </authorList>
    </citation>
    <scope>NUCLEOTIDE SEQUENCE</scope>
    <source>
        <strain evidence="1">BR01</strain>
    </source>
</reference>
<comment type="caution">
    <text evidence="1">The sequence shown here is derived from an EMBL/GenBank/DDBJ whole genome shotgun (WGS) entry which is preliminary data.</text>
</comment>
<dbReference type="InterPro" id="IPR036065">
    <property type="entry name" value="BolA-like_sf"/>
</dbReference>
<accession>A0A8I2YW04</accession>
<dbReference type="Proteomes" id="UP000683000">
    <property type="component" value="Unassembled WGS sequence"/>
</dbReference>
<evidence type="ECO:0000313" key="2">
    <source>
        <dbReference type="Proteomes" id="UP000683000"/>
    </source>
</evidence>
<organism evidence="1 2">
    <name type="scientific">Boletus reticuloceps</name>
    <dbReference type="NCBI Taxonomy" id="495285"/>
    <lineage>
        <taxon>Eukaryota</taxon>
        <taxon>Fungi</taxon>
        <taxon>Dikarya</taxon>
        <taxon>Basidiomycota</taxon>
        <taxon>Agaricomycotina</taxon>
        <taxon>Agaricomycetes</taxon>
        <taxon>Agaricomycetidae</taxon>
        <taxon>Boletales</taxon>
        <taxon>Boletineae</taxon>
        <taxon>Boletaceae</taxon>
        <taxon>Boletoideae</taxon>
        <taxon>Boletus</taxon>
    </lineage>
</organism>
<dbReference type="EMBL" id="JAGFBS010000006">
    <property type="protein sequence ID" value="KAG6378407.1"/>
    <property type="molecule type" value="Genomic_DNA"/>
</dbReference>
<name>A0A8I2YW04_9AGAM</name>